<evidence type="ECO:0000256" key="5">
    <source>
        <dbReference type="ARBA" id="ARBA00023136"/>
    </source>
</evidence>
<dbReference type="Proteomes" id="UP001360560">
    <property type="component" value="Unassembled WGS sequence"/>
</dbReference>
<feature type="transmembrane region" description="Helical" evidence="6">
    <location>
        <begin position="44"/>
        <end position="63"/>
    </location>
</feature>
<name>A0AAV5QPY9_9ASCO</name>
<keyword evidence="3 6" id="KW-0812">Transmembrane</keyword>
<evidence type="ECO:0000256" key="4">
    <source>
        <dbReference type="ARBA" id="ARBA00022989"/>
    </source>
</evidence>
<dbReference type="EMBL" id="BTFZ01000011">
    <property type="protein sequence ID" value="GMM36479.1"/>
    <property type="molecule type" value="Genomic_DNA"/>
</dbReference>
<dbReference type="RefSeq" id="XP_064853475.1">
    <property type="nucleotide sequence ID" value="XM_064997403.1"/>
</dbReference>
<dbReference type="GeneID" id="90074454"/>
<organism evidence="7 8">
    <name type="scientific">Saccharomycopsis crataegensis</name>
    <dbReference type="NCBI Taxonomy" id="43959"/>
    <lineage>
        <taxon>Eukaryota</taxon>
        <taxon>Fungi</taxon>
        <taxon>Dikarya</taxon>
        <taxon>Ascomycota</taxon>
        <taxon>Saccharomycotina</taxon>
        <taxon>Saccharomycetes</taxon>
        <taxon>Saccharomycopsidaceae</taxon>
        <taxon>Saccharomycopsis</taxon>
    </lineage>
</organism>
<comment type="caution">
    <text evidence="7">The sequence shown here is derived from an EMBL/GenBank/DDBJ whole genome shotgun (WGS) entry which is preliminary data.</text>
</comment>
<dbReference type="Pfam" id="PF10270">
    <property type="entry name" value="MMgT"/>
    <property type="match status" value="1"/>
</dbReference>
<evidence type="ECO:0000256" key="6">
    <source>
        <dbReference type="SAM" id="Phobius"/>
    </source>
</evidence>
<comment type="subcellular location">
    <subcellularLocation>
        <location evidence="1">Endomembrane system</location>
        <topology evidence="1">Multi-pass membrane protein</topology>
    </subcellularLocation>
</comment>
<keyword evidence="4 6" id="KW-1133">Transmembrane helix</keyword>
<dbReference type="PANTHER" id="PTHR28144">
    <property type="entry name" value="ER MEMBRANE PROTEIN COMPLEX SUBUNIT 5"/>
    <property type="match status" value="1"/>
</dbReference>
<accession>A0AAV5QPY9</accession>
<keyword evidence="8" id="KW-1185">Reference proteome</keyword>
<sequence length="135" mass="15108">MSIVSRIAYLIGTVLIAHSGYSSYEFNQFIKSSSSTLELPLDIKLEAIAGLILFVIGSLIAVISPHQYTLLENDPIYTAIPQNDSALFKPIKMNKATVELEKLGAGPFEQIENKAAFIDILKKRREFDEWVMSKE</sequence>
<evidence type="ECO:0000313" key="7">
    <source>
        <dbReference type="EMBL" id="GMM36479.1"/>
    </source>
</evidence>
<feature type="transmembrane region" description="Helical" evidence="6">
    <location>
        <begin position="7"/>
        <end position="24"/>
    </location>
</feature>
<dbReference type="GO" id="GO:0034975">
    <property type="term" value="P:protein folding in endoplasmic reticulum"/>
    <property type="evidence" value="ECO:0007669"/>
    <property type="project" value="TreeGrafter"/>
</dbReference>
<dbReference type="InterPro" id="IPR018937">
    <property type="entry name" value="MMgT"/>
</dbReference>
<proteinExistence type="inferred from homology"/>
<reference evidence="7 8" key="1">
    <citation type="journal article" date="2023" name="Elife">
        <title>Identification of key yeast species and microbe-microbe interactions impacting larval growth of Drosophila in the wild.</title>
        <authorList>
            <person name="Mure A."/>
            <person name="Sugiura Y."/>
            <person name="Maeda R."/>
            <person name="Honda K."/>
            <person name="Sakurai N."/>
            <person name="Takahashi Y."/>
            <person name="Watada M."/>
            <person name="Katoh T."/>
            <person name="Gotoh A."/>
            <person name="Gotoh Y."/>
            <person name="Taniguchi I."/>
            <person name="Nakamura K."/>
            <person name="Hayashi T."/>
            <person name="Katayama T."/>
            <person name="Uemura T."/>
            <person name="Hattori Y."/>
        </authorList>
    </citation>
    <scope>NUCLEOTIDE SEQUENCE [LARGE SCALE GENOMIC DNA]</scope>
    <source>
        <strain evidence="7 8">SC-9</strain>
    </source>
</reference>
<keyword evidence="5 6" id="KW-0472">Membrane</keyword>
<comment type="similarity">
    <text evidence="2">Belongs to the membrane magnesium transporter (TC 1.A.67) family.</text>
</comment>
<evidence type="ECO:0000256" key="1">
    <source>
        <dbReference type="ARBA" id="ARBA00004127"/>
    </source>
</evidence>
<evidence type="ECO:0000313" key="8">
    <source>
        <dbReference type="Proteomes" id="UP001360560"/>
    </source>
</evidence>
<dbReference type="PANTHER" id="PTHR28144:SF1">
    <property type="entry name" value="ER MEMBRANE PROTEIN COMPLEX SUBUNIT 5"/>
    <property type="match status" value="1"/>
</dbReference>
<gene>
    <name evidence="7" type="ORF">DASC09_038040</name>
</gene>
<dbReference type="AlphaFoldDB" id="A0AAV5QPY9"/>
<evidence type="ECO:0000256" key="3">
    <source>
        <dbReference type="ARBA" id="ARBA00022692"/>
    </source>
</evidence>
<protein>
    <submittedName>
        <fullName evidence="7">Emc5 protein</fullName>
    </submittedName>
</protein>
<dbReference type="GO" id="GO:0072546">
    <property type="term" value="C:EMC complex"/>
    <property type="evidence" value="ECO:0007669"/>
    <property type="project" value="TreeGrafter"/>
</dbReference>
<evidence type="ECO:0000256" key="2">
    <source>
        <dbReference type="ARBA" id="ARBA00006109"/>
    </source>
</evidence>
<dbReference type="InterPro" id="IPR053279">
    <property type="entry name" value="EMC_subunit"/>
</dbReference>